<accession>A0A915M308</accession>
<name>A0A915M308_MELJA</name>
<dbReference type="Pfam" id="PF14975">
    <property type="entry name" value="DUF4512"/>
    <property type="match status" value="1"/>
</dbReference>
<comment type="similarity">
    <text evidence="1">Belongs to the yippee family.</text>
</comment>
<dbReference type="GO" id="GO:0046872">
    <property type="term" value="F:metal ion binding"/>
    <property type="evidence" value="ECO:0007669"/>
    <property type="project" value="UniProtKB-KW"/>
</dbReference>
<evidence type="ECO:0000256" key="2">
    <source>
        <dbReference type="ARBA" id="ARBA00022723"/>
    </source>
</evidence>
<dbReference type="WBParaSite" id="scaffold23882_cov433.g20183">
    <property type="protein sequence ID" value="scaffold23882_cov433.g20183"/>
    <property type="gene ID" value="scaffold23882_cov433.g20183"/>
</dbReference>
<organism evidence="6 7">
    <name type="scientific">Meloidogyne javanica</name>
    <name type="common">Root-knot nematode worm</name>
    <dbReference type="NCBI Taxonomy" id="6303"/>
    <lineage>
        <taxon>Eukaryota</taxon>
        <taxon>Metazoa</taxon>
        <taxon>Ecdysozoa</taxon>
        <taxon>Nematoda</taxon>
        <taxon>Chromadorea</taxon>
        <taxon>Rhabditida</taxon>
        <taxon>Tylenchina</taxon>
        <taxon>Tylenchomorpha</taxon>
        <taxon>Tylenchoidea</taxon>
        <taxon>Meloidogynidae</taxon>
        <taxon>Meloidogyninae</taxon>
        <taxon>Meloidogyne</taxon>
        <taxon>Meloidogyne incognita group</taxon>
    </lineage>
</organism>
<evidence type="ECO:0000313" key="7">
    <source>
        <dbReference type="WBParaSite" id="scaffold23882_cov433.g20183"/>
    </source>
</evidence>
<feature type="region of interest" description="Disordered" evidence="4">
    <location>
        <begin position="141"/>
        <end position="175"/>
    </location>
</feature>
<protein>
    <submittedName>
        <fullName evidence="7">Yippee domain-containing protein</fullName>
    </submittedName>
</protein>
<evidence type="ECO:0000256" key="1">
    <source>
        <dbReference type="ARBA" id="ARBA00005613"/>
    </source>
</evidence>
<dbReference type="InterPro" id="IPR034751">
    <property type="entry name" value="Yippee"/>
</dbReference>
<evidence type="ECO:0000313" key="6">
    <source>
        <dbReference type="Proteomes" id="UP000887561"/>
    </source>
</evidence>
<feature type="compositionally biased region" description="Low complexity" evidence="4">
    <location>
        <begin position="159"/>
        <end position="175"/>
    </location>
</feature>
<keyword evidence="2" id="KW-0479">Metal-binding</keyword>
<dbReference type="Proteomes" id="UP000887561">
    <property type="component" value="Unplaced"/>
</dbReference>
<evidence type="ECO:0000259" key="5">
    <source>
        <dbReference type="PROSITE" id="PS51792"/>
    </source>
</evidence>
<evidence type="ECO:0000256" key="3">
    <source>
        <dbReference type="ARBA" id="ARBA00022833"/>
    </source>
</evidence>
<dbReference type="PROSITE" id="PS51792">
    <property type="entry name" value="YIPPEE"/>
    <property type="match status" value="1"/>
</dbReference>
<dbReference type="InterPro" id="IPR039058">
    <property type="entry name" value="Yippee_fam"/>
</dbReference>
<keyword evidence="3" id="KW-0862">Zinc</keyword>
<feature type="domain" description="Yippee" evidence="5">
    <location>
        <begin position="45"/>
        <end position="142"/>
    </location>
</feature>
<evidence type="ECO:0000256" key="4">
    <source>
        <dbReference type="SAM" id="MobiDB-lite"/>
    </source>
</evidence>
<keyword evidence="6" id="KW-1185">Reference proteome</keyword>
<dbReference type="Pfam" id="PF03226">
    <property type="entry name" value="Yippee-Mis18"/>
    <property type="match status" value="1"/>
</dbReference>
<dbReference type="PANTHER" id="PTHR13848">
    <property type="entry name" value="PROTEIN YIPPEE-LIKE CG15309-RELATED"/>
    <property type="match status" value="1"/>
</dbReference>
<reference evidence="7" key="1">
    <citation type="submission" date="2022-11" db="UniProtKB">
        <authorList>
            <consortium name="WormBaseParasite"/>
        </authorList>
    </citation>
    <scope>IDENTIFICATION</scope>
</reference>
<dbReference type="InterPro" id="IPR004910">
    <property type="entry name" value="Yippee/Mis18/Cereblon"/>
</dbReference>
<dbReference type="AlphaFoldDB" id="A0A915M308"/>
<dbReference type="InterPro" id="IPR026776">
    <property type="entry name" value="UPF0729_C18orf32-like"/>
</dbReference>
<proteinExistence type="inferred from homology"/>
<sequence>MVCVPCIFLPFLLAIYLKFVQPFILRFVPERWKIWFDSILYPTCPVKVPTHPEPSAPKEEELKSDDEKKEMIYWAGLFIQNGCKHHHAEARFMLTGQHIVRDVFCKNCNHKLGWMYEFAHEPQQSYKEGHIILERKLLEEKEESDPGLAERTRPLTRASSSSSMSSSGISSVTIT</sequence>